<reference evidence="2" key="1">
    <citation type="journal article" date="2023" name="bioRxiv">
        <title>Improved chromosome-level genome assembly for marigold (Tagetes erecta).</title>
        <authorList>
            <person name="Jiang F."/>
            <person name="Yuan L."/>
            <person name="Wang S."/>
            <person name="Wang H."/>
            <person name="Xu D."/>
            <person name="Wang A."/>
            <person name="Fan W."/>
        </authorList>
    </citation>
    <scope>NUCLEOTIDE SEQUENCE</scope>
    <source>
        <strain evidence="2">WSJ</strain>
        <tissue evidence="2">Leaf</tissue>
    </source>
</reference>
<evidence type="ECO:0000256" key="1">
    <source>
        <dbReference type="SAM" id="MobiDB-lite"/>
    </source>
</evidence>
<feature type="region of interest" description="Disordered" evidence="1">
    <location>
        <begin position="39"/>
        <end position="59"/>
    </location>
</feature>
<dbReference type="EMBL" id="JAUHHV010000010">
    <property type="protein sequence ID" value="KAK1411709.1"/>
    <property type="molecule type" value="Genomic_DNA"/>
</dbReference>
<gene>
    <name evidence="2" type="ORF">QVD17_38269</name>
</gene>
<proteinExistence type="predicted"/>
<accession>A0AAD8NJA1</accession>
<organism evidence="2 3">
    <name type="scientific">Tagetes erecta</name>
    <name type="common">African marigold</name>
    <dbReference type="NCBI Taxonomy" id="13708"/>
    <lineage>
        <taxon>Eukaryota</taxon>
        <taxon>Viridiplantae</taxon>
        <taxon>Streptophyta</taxon>
        <taxon>Embryophyta</taxon>
        <taxon>Tracheophyta</taxon>
        <taxon>Spermatophyta</taxon>
        <taxon>Magnoliopsida</taxon>
        <taxon>eudicotyledons</taxon>
        <taxon>Gunneridae</taxon>
        <taxon>Pentapetalae</taxon>
        <taxon>asterids</taxon>
        <taxon>campanulids</taxon>
        <taxon>Asterales</taxon>
        <taxon>Asteraceae</taxon>
        <taxon>Asteroideae</taxon>
        <taxon>Heliantheae alliance</taxon>
        <taxon>Tageteae</taxon>
        <taxon>Tagetes</taxon>
    </lineage>
</organism>
<dbReference type="AlphaFoldDB" id="A0AAD8NJA1"/>
<evidence type="ECO:0000313" key="2">
    <source>
        <dbReference type="EMBL" id="KAK1411709.1"/>
    </source>
</evidence>
<dbReference type="Proteomes" id="UP001229421">
    <property type="component" value="Unassembled WGS sequence"/>
</dbReference>
<keyword evidence="3" id="KW-1185">Reference proteome</keyword>
<protein>
    <submittedName>
        <fullName evidence="2">Uncharacterized protein</fullName>
    </submittedName>
</protein>
<comment type="caution">
    <text evidence="2">The sequence shown here is derived from an EMBL/GenBank/DDBJ whole genome shotgun (WGS) entry which is preliminary data.</text>
</comment>
<sequence>MKDYYLVDHRSSIAQHLDDHRSLLGQNLDARQAIYTRPRLEGTSRRRVPHSRRDSATKLTGRRACTRRYAHDNMLICAYRIRGECQPAVFHPTDARRYAQGHTL</sequence>
<name>A0AAD8NJA1_TARER</name>
<evidence type="ECO:0000313" key="3">
    <source>
        <dbReference type="Proteomes" id="UP001229421"/>
    </source>
</evidence>